<dbReference type="InterPro" id="IPR014349">
    <property type="entry name" value="Rieske_Fe-S_prot"/>
</dbReference>
<evidence type="ECO:0000313" key="13">
    <source>
        <dbReference type="Proteomes" id="UP000251995"/>
    </source>
</evidence>
<feature type="chain" id="PRO_5038514554" description="Cytochrome bc1 complex Rieske iron-sulfur subunit" evidence="10">
    <location>
        <begin position="31"/>
        <end position="141"/>
    </location>
</feature>
<evidence type="ECO:0000256" key="10">
    <source>
        <dbReference type="SAM" id="SignalP"/>
    </source>
</evidence>
<dbReference type="PROSITE" id="PS51296">
    <property type="entry name" value="RIESKE"/>
    <property type="match status" value="1"/>
</dbReference>
<accession>A0A344UV71</accession>
<evidence type="ECO:0000256" key="6">
    <source>
        <dbReference type="ARBA" id="ARBA00023014"/>
    </source>
</evidence>
<reference evidence="12 13" key="1">
    <citation type="submission" date="2017-12" db="EMBL/GenBank/DDBJ databases">
        <title>The whole genome sequence of the Acidipropionibacterium virtanenii sp. nov. type strain JS278.</title>
        <authorList>
            <person name="Laine P."/>
            <person name="Deptula P."/>
            <person name="Varmanen P."/>
            <person name="Auvinen P."/>
        </authorList>
    </citation>
    <scope>NUCLEOTIDE SEQUENCE [LARGE SCALE GENOMIC DNA]</scope>
    <source>
        <strain evidence="12 13">JS278</strain>
    </source>
</reference>
<evidence type="ECO:0000256" key="7">
    <source>
        <dbReference type="ARBA" id="ARBA00023157"/>
    </source>
</evidence>
<dbReference type="Gene3D" id="2.102.10.10">
    <property type="entry name" value="Rieske [2Fe-2S] iron-sulphur domain"/>
    <property type="match status" value="1"/>
</dbReference>
<keyword evidence="6" id="KW-0411">Iron-sulfur</keyword>
<evidence type="ECO:0000256" key="8">
    <source>
        <dbReference type="ARBA" id="ARBA00029586"/>
    </source>
</evidence>
<dbReference type="GO" id="GO:0016705">
    <property type="term" value="F:oxidoreductase activity, acting on paired donors, with incorporation or reduction of molecular oxygen"/>
    <property type="evidence" value="ECO:0007669"/>
    <property type="project" value="UniProtKB-ARBA"/>
</dbReference>
<dbReference type="Proteomes" id="UP000251995">
    <property type="component" value="Chromosome"/>
</dbReference>
<dbReference type="KEGG" id="acij:JS278_02015"/>
<organism evidence="12 13">
    <name type="scientific">Acidipropionibacterium virtanenii</name>
    <dbReference type="NCBI Taxonomy" id="2057246"/>
    <lineage>
        <taxon>Bacteria</taxon>
        <taxon>Bacillati</taxon>
        <taxon>Actinomycetota</taxon>
        <taxon>Actinomycetes</taxon>
        <taxon>Propionibacteriales</taxon>
        <taxon>Propionibacteriaceae</taxon>
        <taxon>Acidipropionibacterium</taxon>
    </lineage>
</organism>
<dbReference type="SUPFAM" id="SSF50022">
    <property type="entry name" value="ISP domain"/>
    <property type="match status" value="1"/>
</dbReference>
<evidence type="ECO:0000259" key="11">
    <source>
        <dbReference type="PROSITE" id="PS51296"/>
    </source>
</evidence>
<sequence length="141" mass="14049">MSPTRRELPRRELLRTTLGLAALATGAGLAACSGDEAGQGVSSTAGPASVAASKVPIGGGIVLEGKRYVVTQPSKGTYRAFSSVCPHAGCNVSAVRDGLIVCPCHDSHFKIADGSVAQGPATKGLTAATVSVDGSDLKVSA</sequence>
<proteinExistence type="predicted"/>
<comment type="cofactor">
    <cofactor evidence="9">
        <name>[2Fe-2S] cluster</name>
        <dbReference type="ChEBI" id="CHEBI:190135"/>
    </cofactor>
</comment>
<dbReference type="PROSITE" id="PS51257">
    <property type="entry name" value="PROKAR_LIPOPROTEIN"/>
    <property type="match status" value="1"/>
</dbReference>
<dbReference type="InterPro" id="IPR006311">
    <property type="entry name" value="TAT_signal"/>
</dbReference>
<dbReference type="PRINTS" id="PR00162">
    <property type="entry name" value="RIESKE"/>
</dbReference>
<dbReference type="CDD" id="cd03467">
    <property type="entry name" value="Rieske"/>
    <property type="match status" value="1"/>
</dbReference>
<protein>
    <recommendedName>
        <fullName evidence="2">Cytochrome bc1 complex Rieske iron-sulfur subunit</fullName>
    </recommendedName>
    <alternativeName>
        <fullName evidence="8">Cytochrome bc1 reductase complex subunit QcrA</fullName>
    </alternativeName>
</protein>
<keyword evidence="3" id="KW-0001">2Fe-2S</keyword>
<dbReference type="RefSeq" id="WP_114045080.1">
    <property type="nucleotide sequence ID" value="NZ_CP025198.1"/>
</dbReference>
<feature type="domain" description="Rieske" evidence="11">
    <location>
        <begin position="47"/>
        <end position="139"/>
    </location>
</feature>
<dbReference type="InterPro" id="IPR036922">
    <property type="entry name" value="Rieske_2Fe-2S_sf"/>
</dbReference>
<evidence type="ECO:0000256" key="5">
    <source>
        <dbReference type="ARBA" id="ARBA00023004"/>
    </source>
</evidence>
<name>A0A344UV71_9ACTN</name>
<dbReference type="Pfam" id="PF00355">
    <property type="entry name" value="Rieske"/>
    <property type="match status" value="1"/>
</dbReference>
<keyword evidence="10" id="KW-0732">Signal</keyword>
<dbReference type="InterPro" id="IPR005805">
    <property type="entry name" value="Rieske_Fe-S_prot_C"/>
</dbReference>
<dbReference type="PROSITE" id="PS51318">
    <property type="entry name" value="TAT"/>
    <property type="match status" value="1"/>
</dbReference>
<dbReference type="AlphaFoldDB" id="A0A344UV71"/>
<evidence type="ECO:0000313" key="12">
    <source>
        <dbReference type="EMBL" id="AXE39169.1"/>
    </source>
</evidence>
<dbReference type="OrthoDB" id="25106at2"/>
<dbReference type="InterPro" id="IPR017941">
    <property type="entry name" value="Rieske_2Fe-2S"/>
</dbReference>
<evidence type="ECO:0000256" key="2">
    <source>
        <dbReference type="ARBA" id="ARBA00015816"/>
    </source>
</evidence>
<feature type="signal peptide" evidence="10">
    <location>
        <begin position="1"/>
        <end position="30"/>
    </location>
</feature>
<evidence type="ECO:0000256" key="3">
    <source>
        <dbReference type="ARBA" id="ARBA00022714"/>
    </source>
</evidence>
<evidence type="ECO:0000256" key="4">
    <source>
        <dbReference type="ARBA" id="ARBA00022723"/>
    </source>
</evidence>
<keyword evidence="5" id="KW-0408">Iron</keyword>
<comment type="function">
    <text evidence="1">Iron-sulfur subunit of the cytochrome bc1 complex, an essential component of the respiratory electron transport chain required for ATP synthesis. The bc1 complex catalyzes the oxidation of menaquinol and the reduction of cytochrome c in the respiratory chain. The bc1 complex operates through a Q-cycle mechanism that couples electron transfer to generation of the proton gradient that drives ATP synthesis.</text>
</comment>
<keyword evidence="7" id="KW-1015">Disulfide bond</keyword>
<gene>
    <name evidence="12" type="primary">petC</name>
    <name evidence="12" type="ORF">JS278_02015</name>
</gene>
<dbReference type="PANTHER" id="PTHR10134">
    <property type="entry name" value="CYTOCHROME B-C1 COMPLEX SUBUNIT RIESKE, MITOCHONDRIAL"/>
    <property type="match status" value="1"/>
</dbReference>
<keyword evidence="13" id="KW-1185">Reference proteome</keyword>
<evidence type="ECO:0000256" key="9">
    <source>
        <dbReference type="ARBA" id="ARBA00034078"/>
    </source>
</evidence>
<dbReference type="GO" id="GO:0016020">
    <property type="term" value="C:membrane"/>
    <property type="evidence" value="ECO:0007669"/>
    <property type="project" value="InterPro"/>
</dbReference>
<dbReference type="GO" id="GO:0051537">
    <property type="term" value="F:2 iron, 2 sulfur cluster binding"/>
    <property type="evidence" value="ECO:0007669"/>
    <property type="project" value="UniProtKB-KW"/>
</dbReference>
<keyword evidence="12" id="KW-0560">Oxidoreductase</keyword>
<evidence type="ECO:0000256" key="1">
    <source>
        <dbReference type="ARBA" id="ARBA00002494"/>
    </source>
</evidence>
<dbReference type="GO" id="GO:0046872">
    <property type="term" value="F:metal ion binding"/>
    <property type="evidence" value="ECO:0007669"/>
    <property type="project" value="UniProtKB-KW"/>
</dbReference>
<keyword evidence="4" id="KW-0479">Metal-binding</keyword>
<dbReference type="GO" id="GO:0004497">
    <property type="term" value="F:monooxygenase activity"/>
    <property type="evidence" value="ECO:0007669"/>
    <property type="project" value="UniProtKB-ARBA"/>
</dbReference>
<dbReference type="EMBL" id="CP025198">
    <property type="protein sequence ID" value="AXE39169.1"/>
    <property type="molecule type" value="Genomic_DNA"/>
</dbReference>